<accession>A0A0W8FHH3</accession>
<organism evidence="2">
    <name type="scientific">hydrocarbon metagenome</name>
    <dbReference type="NCBI Taxonomy" id="938273"/>
    <lineage>
        <taxon>unclassified sequences</taxon>
        <taxon>metagenomes</taxon>
        <taxon>ecological metagenomes</taxon>
    </lineage>
</organism>
<protein>
    <submittedName>
        <fullName evidence="2">Uncharacterized protein</fullName>
    </submittedName>
</protein>
<keyword evidence="1" id="KW-0812">Transmembrane</keyword>
<name>A0A0W8FHH3_9ZZZZ</name>
<dbReference type="AlphaFoldDB" id="A0A0W8FHH3"/>
<keyword evidence="1" id="KW-0472">Membrane</keyword>
<sequence>MAVVPRAGLLVLFISVVLGFSAGAWAQDIWQNSIVSLLVTFAAVVLAYTAIASGLRAAGYPVE</sequence>
<gene>
    <name evidence="2" type="ORF">ASZ90_010078</name>
</gene>
<keyword evidence="1" id="KW-1133">Transmembrane helix</keyword>
<dbReference type="EMBL" id="LNQE01001217">
    <property type="protein sequence ID" value="KUG20174.1"/>
    <property type="molecule type" value="Genomic_DNA"/>
</dbReference>
<proteinExistence type="predicted"/>
<comment type="caution">
    <text evidence="2">The sequence shown here is derived from an EMBL/GenBank/DDBJ whole genome shotgun (WGS) entry which is preliminary data.</text>
</comment>
<evidence type="ECO:0000256" key="1">
    <source>
        <dbReference type="SAM" id="Phobius"/>
    </source>
</evidence>
<feature type="transmembrane region" description="Helical" evidence="1">
    <location>
        <begin position="36"/>
        <end position="58"/>
    </location>
</feature>
<evidence type="ECO:0000313" key="2">
    <source>
        <dbReference type="EMBL" id="KUG20174.1"/>
    </source>
</evidence>
<reference evidence="2" key="1">
    <citation type="journal article" date="2015" name="Proc. Natl. Acad. Sci. U.S.A.">
        <title>Networks of energetic and metabolic interactions define dynamics in microbial communities.</title>
        <authorList>
            <person name="Embree M."/>
            <person name="Liu J.K."/>
            <person name="Al-Bassam M.M."/>
            <person name="Zengler K."/>
        </authorList>
    </citation>
    <scope>NUCLEOTIDE SEQUENCE</scope>
</reference>